<comment type="caution">
    <text evidence="1">The sequence shown here is derived from an EMBL/GenBank/DDBJ whole genome shotgun (WGS) entry which is preliminary data.</text>
</comment>
<dbReference type="EMBL" id="JAFNLL010000047">
    <property type="protein sequence ID" value="MBO1269514.1"/>
    <property type="molecule type" value="Genomic_DNA"/>
</dbReference>
<name>A0A939HEQ1_9MICC</name>
<keyword evidence="2" id="KW-1185">Reference proteome</keyword>
<evidence type="ECO:0000313" key="2">
    <source>
        <dbReference type="Proteomes" id="UP000664164"/>
    </source>
</evidence>
<organism evidence="1 2">
    <name type="scientific">Arthrobacter cavernae</name>
    <dbReference type="NCBI Taxonomy" id="2817681"/>
    <lineage>
        <taxon>Bacteria</taxon>
        <taxon>Bacillati</taxon>
        <taxon>Actinomycetota</taxon>
        <taxon>Actinomycetes</taxon>
        <taxon>Micrococcales</taxon>
        <taxon>Micrococcaceae</taxon>
        <taxon>Arthrobacter</taxon>
    </lineage>
</organism>
<dbReference type="AlphaFoldDB" id="A0A939HEQ1"/>
<evidence type="ECO:0000313" key="1">
    <source>
        <dbReference type="EMBL" id="MBO1269514.1"/>
    </source>
</evidence>
<protein>
    <submittedName>
        <fullName evidence="1">Uncharacterized protein</fullName>
    </submittedName>
</protein>
<sequence>MCVPRQVHDIAKTIDVSEATVIRDLARQRKSLQTAPGQSGAEKEG</sequence>
<gene>
    <name evidence="1" type="ORF">J1902_16340</name>
</gene>
<proteinExistence type="predicted"/>
<reference evidence="1" key="1">
    <citation type="submission" date="2021-03" db="EMBL/GenBank/DDBJ databases">
        <title>A new species, PO-11, isolated from a karst cave deposit.</title>
        <authorList>
            <person name="Zhaoxiaoyong W."/>
        </authorList>
    </citation>
    <scope>NUCLEOTIDE SEQUENCE</scope>
    <source>
        <strain evidence="1">PO-11</strain>
    </source>
</reference>
<dbReference type="RefSeq" id="WP_207617364.1">
    <property type="nucleotide sequence ID" value="NZ_JAFNLL010000047.1"/>
</dbReference>
<accession>A0A939HEQ1</accession>
<dbReference type="Proteomes" id="UP000664164">
    <property type="component" value="Unassembled WGS sequence"/>
</dbReference>